<accession>A0A5D0IPF8</accession>
<organism evidence="2 3">
    <name type="scientific">Seonamhaeicola marinus</name>
    <dbReference type="NCBI Taxonomy" id="1912246"/>
    <lineage>
        <taxon>Bacteria</taxon>
        <taxon>Pseudomonadati</taxon>
        <taxon>Bacteroidota</taxon>
        <taxon>Flavobacteriia</taxon>
        <taxon>Flavobacteriales</taxon>
        <taxon>Flavobacteriaceae</taxon>
    </lineage>
</organism>
<feature type="transmembrane region" description="Helical" evidence="1">
    <location>
        <begin position="12"/>
        <end position="29"/>
    </location>
</feature>
<dbReference type="EMBL" id="VSDQ01000409">
    <property type="protein sequence ID" value="TYA84247.1"/>
    <property type="molecule type" value="Genomic_DNA"/>
</dbReference>
<protein>
    <submittedName>
        <fullName evidence="2">Uncharacterized protein</fullName>
    </submittedName>
</protein>
<evidence type="ECO:0000313" key="3">
    <source>
        <dbReference type="Proteomes" id="UP000323930"/>
    </source>
</evidence>
<comment type="caution">
    <text evidence="2">The sequence shown here is derived from an EMBL/GenBank/DDBJ whole genome shotgun (WGS) entry which is preliminary data.</text>
</comment>
<evidence type="ECO:0000313" key="2">
    <source>
        <dbReference type="EMBL" id="TYA84247.1"/>
    </source>
</evidence>
<keyword evidence="1" id="KW-1133">Transmembrane helix</keyword>
<dbReference type="RefSeq" id="WP_148540660.1">
    <property type="nucleotide sequence ID" value="NZ_VSDQ01000409.1"/>
</dbReference>
<evidence type="ECO:0000256" key="1">
    <source>
        <dbReference type="SAM" id="Phobius"/>
    </source>
</evidence>
<feature type="transmembrane region" description="Helical" evidence="1">
    <location>
        <begin position="41"/>
        <end position="59"/>
    </location>
</feature>
<gene>
    <name evidence="2" type="ORF">FUA24_06255</name>
</gene>
<dbReference type="Proteomes" id="UP000323930">
    <property type="component" value="Unassembled WGS sequence"/>
</dbReference>
<keyword evidence="3" id="KW-1185">Reference proteome</keyword>
<reference evidence="2 3" key="1">
    <citation type="submission" date="2019-08" db="EMBL/GenBank/DDBJ databases">
        <title>Seonamhaeicola sediminis sp. nov., isolated from marine sediment.</title>
        <authorList>
            <person name="Cao W.R."/>
        </authorList>
    </citation>
    <scope>NUCLEOTIDE SEQUENCE [LARGE SCALE GENOMIC DNA]</scope>
    <source>
        <strain evidence="2 3">B011</strain>
    </source>
</reference>
<feature type="transmembrane region" description="Helical" evidence="1">
    <location>
        <begin position="71"/>
        <end position="92"/>
    </location>
</feature>
<keyword evidence="1" id="KW-0812">Transmembrane</keyword>
<keyword evidence="1" id="KW-0472">Membrane</keyword>
<feature type="transmembrane region" description="Helical" evidence="1">
    <location>
        <begin position="98"/>
        <end position="119"/>
    </location>
</feature>
<sequence length="133" mass="15053">MTSKYFKIWAPPWQEILFIISIGSLLFKVTKFNLTQRAIDGWDLALILLISPLLICLVGQLYWRNKTLSKVLSITLSIGAIIVILMGIYFVTTTTSNFGEAFLMLAFGATSLFAAMTMYRNKHKENSKEVSLH</sequence>
<dbReference type="AlphaFoldDB" id="A0A5D0IPF8"/>
<proteinExistence type="predicted"/>
<name>A0A5D0IPF8_9FLAO</name>